<dbReference type="AlphaFoldDB" id="A0A261FEG8"/>
<keyword evidence="1" id="KW-0812">Transmembrane</keyword>
<evidence type="ECO:0000256" key="1">
    <source>
        <dbReference type="SAM" id="Phobius"/>
    </source>
</evidence>
<comment type="caution">
    <text evidence="2">The sequence shown here is derived from an EMBL/GenBank/DDBJ whole genome shotgun (WGS) entry which is preliminary data.</text>
</comment>
<keyword evidence="1" id="KW-1133">Transmembrane helix</keyword>
<feature type="transmembrane region" description="Helical" evidence="1">
    <location>
        <begin position="12"/>
        <end position="30"/>
    </location>
</feature>
<feature type="transmembrane region" description="Helical" evidence="1">
    <location>
        <begin position="36"/>
        <end position="54"/>
    </location>
</feature>
<dbReference type="EMBL" id="MWWV01000009">
    <property type="protein sequence ID" value="OZG57363.1"/>
    <property type="molecule type" value="Genomic_DNA"/>
</dbReference>
<dbReference type="Proteomes" id="UP000216444">
    <property type="component" value="Unassembled WGS sequence"/>
</dbReference>
<accession>A0A261FEG8</accession>
<sequence>MSRIRRPDQKRGWVKVATIWIALIAGIVIYCTTDWHWLSIMLVLGAMLLGFSATSTPVGRNDHD</sequence>
<evidence type="ECO:0000313" key="2">
    <source>
        <dbReference type="EMBL" id="OZG57363.1"/>
    </source>
</evidence>
<proteinExistence type="predicted"/>
<organism evidence="2 3">
    <name type="scientific">Bifidobacterium tissieri</name>
    <dbReference type="NCBI Taxonomy" id="1630162"/>
    <lineage>
        <taxon>Bacteria</taxon>
        <taxon>Bacillati</taxon>
        <taxon>Actinomycetota</taxon>
        <taxon>Actinomycetes</taxon>
        <taxon>Bifidobacteriales</taxon>
        <taxon>Bifidobacteriaceae</taxon>
        <taxon>Bifidobacterium</taxon>
    </lineage>
</organism>
<dbReference type="RefSeq" id="WP_094664114.1">
    <property type="nucleotide sequence ID" value="NZ_MWWV01000009.1"/>
</dbReference>
<evidence type="ECO:0000313" key="3">
    <source>
        <dbReference type="Proteomes" id="UP000216444"/>
    </source>
</evidence>
<gene>
    <name evidence="2" type="ORF">BTIS_1457</name>
</gene>
<keyword evidence="3" id="KW-1185">Reference proteome</keyword>
<name>A0A261FEG8_9BIFI</name>
<keyword evidence="1" id="KW-0472">Membrane</keyword>
<protein>
    <submittedName>
        <fullName evidence="2">Uncharacterized protein</fullName>
    </submittedName>
</protein>
<reference evidence="2 3" key="1">
    <citation type="journal article" date="2017" name="BMC Genomics">
        <title>Comparative genomic and phylogenomic analyses of the Bifidobacteriaceae family.</title>
        <authorList>
            <person name="Lugli G.A."/>
            <person name="Milani C."/>
            <person name="Turroni F."/>
            <person name="Duranti S."/>
            <person name="Mancabelli L."/>
            <person name="Mangifesta M."/>
            <person name="Ferrario C."/>
            <person name="Modesto M."/>
            <person name="Mattarelli P."/>
            <person name="Jiri K."/>
            <person name="van Sinderen D."/>
            <person name="Ventura M."/>
        </authorList>
    </citation>
    <scope>NUCLEOTIDE SEQUENCE [LARGE SCALE GENOMIC DNA]</scope>
    <source>
        <strain evidence="2 3">DSM 100201</strain>
    </source>
</reference>